<dbReference type="InterPro" id="IPR036515">
    <property type="entry name" value="Transposase_17_sf"/>
</dbReference>
<dbReference type="SUPFAM" id="SSF143422">
    <property type="entry name" value="Transposase IS200-like"/>
    <property type="match status" value="1"/>
</dbReference>
<dbReference type="EMBL" id="JARVCO010000006">
    <property type="protein sequence ID" value="MDZ8117933.1"/>
    <property type="molecule type" value="Genomic_DNA"/>
</dbReference>
<dbReference type="Proteomes" id="UP001290861">
    <property type="component" value="Unassembled WGS sequence"/>
</dbReference>
<dbReference type="PANTHER" id="PTHR36966">
    <property type="entry name" value="REP-ASSOCIATED TYROSINE TRANSPOSASE"/>
    <property type="match status" value="1"/>
</dbReference>
<dbReference type="RefSeq" id="WP_322607733.1">
    <property type="nucleotide sequence ID" value="NZ_JARVCO010000006.1"/>
</dbReference>
<protein>
    <submittedName>
        <fullName evidence="2">Transposase</fullName>
    </submittedName>
</protein>
<comment type="caution">
    <text evidence="2">The sequence shown here is derived from an EMBL/GenBank/DDBJ whole genome shotgun (WGS) entry which is preliminary data.</text>
</comment>
<dbReference type="SMART" id="SM01321">
    <property type="entry name" value="Y1_Tnp"/>
    <property type="match status" value="1"/>
</dbReference>
<evidence type="ECO:0000313" key="2">
    <source>
        <dbReference type="EMBL" id="MDZ8117933.1"/>
    </source>
</evidence>
<keyword evidence="3" id="KW-1185">Reference proteome</keyword>
<dbReference type="InterPro" id="IPR002686">
    <property type="entry name" value="Transposase_17"/>
</dbReference>
<feature type="domain" description="Transposase IS200-like" evidence="1">
    <location>
        <begin position="23"/>
        <end position="135"/>
    </location>
</feature>
<evidence type="ECO:0000259" key="1">
    <source>
        <dbReference type="SMART" id="SM01321"/>
    </source>
</evidence>
<dbReference type="Gene3D" id="3.30.70.1290">
    <property type="entry name" value="Transposase IS200-like"/>
    <property type="match status" value="1"/>
</dbReference>
<evidence type="ECO:0000313" key="3">
    <source>
        <dbReference type="Proteomes" id="UP001290861"/>
    </source>
</evidence>
<sequence>MEQRNKFYDRRRPAHQSTVDRFNSSRIIFLTVCAEKRKPIFAGEQAHRHILASWIKADAWVVGRYMIMPDHIHLFCSPVGMEYPSLKTWVNYWKSLSARTWPEKHVGKVWQRDFWDTRLRKGDSYTEKWNYVENNPVRAGLVTEADFWPYQGEICGLQWHE</sequence>
<proteinExistence type="predicted"/>
<dbReference type="Pfam" id="PF01797">
    <property type="entry name" value="Y1_Tnp"/>
    <property type="match status" value="1"/>
</dbReference>
<dbReference type="InterPro" id="IPR052715">
    <property type="entry name" value="RAYT_transposase"/>
</dbReference>
<dbReference type="NCBIfam" id="NF047646">
    <property type="entry name" value="REP_Tyr_transpos"/>
    <property type="match status" value="1"/>
</dbReference>
<accession>A0ABU5MUR5</accession>
<name>A0ABU5MUR5_9BACT</name>
<dbReference type="PANTHER" id="PTHR36966:SF1">
    <property type="entry name" value="REP-ASSOCIATED TYROSINE TRANSPOSASE"/>
    <property type="match status" value="1"/>
</dbReference>
<organism evidence="2 3">
    <name type="scientific">Pontiella agarivorans</name>
    <dbReference type="NCBI Taxonomy" id="3038953"/>
    <lineage>
        <taxon>Bacteria</taxon>
        <taxon>Pseudomonadati</taxon>
        <taxon>Kiritimatiellota</taxon>
        <taxon>Kiritimatiellia</taxon>
        <taxon>Kiritimatiellales</taxon>
        <taxon>Pontiellaceae</taxon>
        <taxon>Pontiella</taxon>
    </lineage>
</organism>
<reference evidence="2 3" key="1">
    <citation type="journal article" date="2024" name="Appl. Environ. Microbiol.">
        <title>Pontiella agarivorans sp. nov., a novel marine anaerobic bacterium capable of degrading macroalgal polysaccharides and fixing nitrogen.</title>
        <authorList>
            <person name="Liu N."/>
            <person name="Kivenson V."/>
            <person name="Peng X."/>
            <person name="Cui Z."/>
            <person name="Lankiewicz T.S."/>
            <person name="Gosselin K.M."/>
            <person name="English C.J."/>
            <person name="Blair E.M."/>
            <person name="O'Malley M.A."/>
            <person name="Valentine D.L."/>
        </authorList>
    </citation>
    <scope>NUCLEOTIDE SEQUENCE [LARGE SCALE GENOMIC DNA]</scope>
    <source>
        <strain evidence="2 3">NLcol2</strain>
    </source>
</reference>
<gene>
    <name evidence="2" type="ORF">P9H32_04775</name>
</gene>